<feature type="region of interest" description="Disordered" evidence="2">
    <location>
        <begin position="1"/>
        <end position="21"/>
    </location>
</feature>
<dbReference type="EMBL" id="JAPEIS010000013">
    <property type="protein sequence ID" value="KAJ8060566.1"/>
    <property type="molecule type" value="Genomic_DNA"/>
</dbReference>
<evidence type="ECO:0000256" key="3">
    <source>
        <dbReference type="SAM" id="Phobius"/>
    </source>
</evidence>
<evidence type="ECO:0000256" key="2">
    <source>
        <dbReference type="SAM" id="MobiDB-lite"/>
    </source>
</evidence>
<keyword evidence="3" id="KW-0812">Transmembrane</keyword>
<comment type="caution">
    <text evidence="4">The sequence shown here is derived from an EMBL/GenBank/DDBJ whole genome shotgun (WGS) entry which is preliminary data.</text>
</comment>
<dbReference type="Proteomes" id="UP001152300">
    <property type="component" value="Unassembled WGS sequence"/>
</dbReference>
<reference evidence="4" key="1">
    <citation type="submission" date="2022-11" db="EMBL/GenBank/DDBJ databases">
        <title>Genome Resource of Sclerotinia nivalis Strain SnTB1, a Plant Pathogen Isolated from American Ginseng.</title>
        <authorList>
            <person name="Fan S."/>
        </authorList>
    </citation>
    <scope>NUCLEOTIDE SEQUENCE</scope>
    <source>
        <strain evidence="4">SnTB1</strain>
    </source>
</reference>
<feature type="transmembrane region" description="Helical" evidence="3">
    <location>
        <begin position="253"/>
        <end position="272"/>
    </location>
</feature>
<evidence type="ECO:0000313" key="5">
    <source>
        <dbReference type="Proteomes" id="UP001152300"/>
    </source>
</evidence>
<accession>A0A9X0AD49</accession>
<feature type="compositionally biased region" description="Polar residues" evidence="2">
    <location>
        <begin position="1"/>
        <end position="20"/>
    </location>
</feature>
<dbReference type="AlphaFoldDB" id="A0A9X0AD49"/>
<keyword evidence="1" id="KW-0175">Coiled coil</keyword>
<gene>
    <name evidence="4" type="ORF">OCU04_010881</name>
</gene>
<proteinExistence type="predicted"/>
<name>A0A9X0AD49_9HELO</name>
<evidence type="ECO:0000313" key="4">
    <source>
        <dbReference type="EMBL" id="KAJ8060566.1"/>
    </source>
</evidence>
<dbReference type="Gene3D" id="1.20.1170.10">
    <property type="match status" value="1"/>
</dbReference>
<keyword evidence="3" id="KW-0472">Membrane</keyword>
<dbReference type="OrthoDB" id="3534981at2759"/>
<protein>
    <submittedName>
        <fullName evidence="4">Uncharacterized protein</fullName>
    </submittedName>
</protein>
<keyword evidence="5" id="KW-1185">Reference proteome</keyword>
<evidence type="ECO:0000256" key="1">
    <source>
        <dbReference type="SAM" id="Coils"/>
    </source>
</evidence>
<feature type="transmembrane region" description="Helical" evidence="3">
    <location>
        <begin position="278"/>
        <end position="300"/>
    </location>
</feature>
<organism evidence="4 5">
    <name type="scientific">Sclerotinia nivalis</name>
    <dbReference type="NCBI Taxonomy" id="352851"/>
    <lineage>
        <taxon>Eukaryota</taxon>
        <taxon>Fungi</taxon>
        <taxon>Dikarya</taxon>
        <taxon>Ascomycota</taxon>
        <taxon>Pezizomycotina</taxon>
        <taxon>Leotiomycetes</taxon>
        <taxon>Helotiales</taxon>
        <taxon>Sclerotiniaceae</taxon>
        <taxon>Sclerotinia</taxon>
    </lineage>
</organism>
<keyword evidence="3" id="KW-1133">Transmembrane helix</keyword>
<sequence>MTTEIQSNPPPYNAQSSPPSYDSVVAKVERLVSPDPSPQKYINVVDTLSESELQVLSSGAENIPPITSEADQEKFAIGCTRALASDDCAKYIQQAAYDAVDATKEIDRVFRSLGLRIGEIDRIHHSGFMPELRRQRTSYEAVLRESRDVATELAIHGNKFDDFIIPFSCDEKIDRETRLQILNGFIADLDRAQSDSNKLEDDFRLLTTNLTEFIASFSTWARTREGQLSVQIQIIEQQLEELHVRLEGINRRLLVVSAGVAIPAFILMAIGLGSGGAFAPFVVIGGLLLLPGAAAIAALARQKIATETTIRDQTQLRNTLSEQIEAIRRSRLELQVIGEEQMHIFANNVGVLSSV</sequence>
<feature type="coiled-coil region" evidence="1">
    <location>
        <begin position="182"/>
        <end position="252"/>
    </location>
</feature>